<dbReference type="EMBL" id="LKHP01000004">
    <property type="protein sequence ID" value="KRQ87224.1"/>
    <property type="molecule type" value="Genomic_DNA"/>
</dbReference>
<comment type="caution">
    <text evidence="2">The sequence shown here is derived from an EMBL/GenBank/DDBJ whole genome shotgun (WGS) entry which is preliminary data.</text>
</comment>
<feature type="transmembrane region" description="Helical" evidence="1">
    <location>
        <begin position="140"/>
        <end position="159"/>
    </location>
</feature>
<keyword evidence="1" id="KW-1133">Transmembrane helix</keyword>
<keyword evidence="3" id="KW-1185">Reference proteome</keyword>
<feature type="transmembrane region" description="Helical" evidence="1">
    <location>
        <begin position="422"/>
        <end position="443"/>
    </location>
</feature>
<feature type="transmembrane region" description="Helical" evidence="1">
    <location>
        <begin position="73"/>
        <end position="95"/>
    </location>
</feature>
<feature type="transmembrane region" description="Helical" evidence="1">
    <location>
        <begin position="455"/>
        <end position="472"/>
    </location>
</feature>
<accession>A0A0R3JUN4</accession>
<feature type="transmembrane region" description="Helical" evidence="1">
    <location>
        <begin position="13"/>
        <end position="36"/>
    </location>
</feature>
<feature type="transmembrane region" description="Helical" evidence="1">
    <location>
        <begin position="166"/>
        <end position="182"/>
    </location>
</feature>
<proteinExistence type="predicted"/>
<gene>
    <name evidence="2" type="ORF">ABG79_01027</name>
</gene>
<evidence type="ECO:0000313" key="2">
    <source>
        <dbReference type="EMBL" id="KRQ87224.1"/>
    </source>
</evidence>
<evidence type="ECO:0008006" key="4">
    <source>
        <dbReference type="Google" id="ProtNLM"/>
    </source>
</evidence>
<feature type="transmembrane region" description="Helical" evidence="1">
    <location>
        <begin position="202"/>
        <end position="220"/>
    </location>
</feature>
<dbReference type="PATRIC" id="fig|908809.3.peg.1034"/>
<keyword evidence="1" id="KW-0812">Transmembrane</keyword>
<dbReference type="STRING" id="908809.ABG79_01027"/>
<sequence length="473" mass="50346">MHIVIQTSFFGEFMIQLTSLHFIYLIFILLVIAFMIYQKDTSLICILGIFIIGLAATGSIYQSVMGVFNSFAYAIKELLGTILIISIIVGMGSVLEKTGINKEMVRPFLRFIKTPALAYWIIGLVMMSISWFFWPSPAVALIGAIFAPVAIRAGLPALAVAMAMNLFGHGIALSTDFVIQGAPKLTAGGAGIPVGDVIRASVPLIIVMGFVTTITAYILIRKDIKKGLLKLEENDANDDMAVKYPLSLTARKWFAAIIPLIFVIDIYAMKIFKLQGGDATSLIGGTSLFILIIILIFSSKTNAIDEIINYLIEGLQFGFKVFGPVIPIAAFFYLGDEGFIKILGEFLPRNSTGLVNDLGLALSQIIPINKAFGAATLTTVGAITGLDGSGFSGISLAGTVGKIFGTAIGSGTATLTALGQIAGIWVGGGTLIPWAVIPVAAICKVSPFDLARKNLIPVVTGLAVTTLFAMFLI</sequence>
<evidence type="ECO:0000313" key="3">
    <source>
        <dbReference type="Proteomes" id="UP000052015"/>
    </source>
</evidence>
<organism evidence="2 3">
    <name type="scientific">Caloramator mitchellensis</name>
    <dbReference type="NCBI Taxonomy" id="908809"/>
    <lineage>
        <taxon>Bacteria</taxon>
        <taxon>Bacillati</taxon>
        <taxon>Bacillota</taxon>
        <taxon>Clostridia</taxon>
        <taxon>Eubacteriales</taxon>
        <taxon>Clostridiaceae</taxon>
        <taxon>Caloramator</taxon>
    </lineage>
</organism>
<feature type="transmembrane region" description="Helical" evidence="1">
    <location>
        <begin position="116"/>
        <end position="134"/>
    </location>
</feature>
<name>A0A0R3JUN4_CALMK</name>
<protein>
    <recommendedName>
        <fullName evidence="4">Transporter</fullName>
    </recommendedName>
</protein>
<feature type="transmembrane region" description="Helical" evidence="1">
    <location>
        <begin position="279"/>
        <end position="298"/>
    </location>
</feature>
<feature type="transmembrane region" description="Helical" evidence="1">
    <location>
        <begin position="43"/>
        <end position="61"/>
    </location>
</feature>
<dbReference type="Proteomes" id="UP000052015">
    <property type="component" value="Unassembled WGS sequence"/>
</dbReference>
<feature type="transmembrane region" description="Helical" evidence="1">
    <location>
        <begin position="253"/>
        <end position="273"/>
    </location>
</feature>
<feature type="transmembrane region" description="Helical" evidence="1">
    <location>
        <begin position="310"/>
        <end position="334"/>
    </location>
</feature>
<dbReference type="AlphaFoldDB" id="A0A0R3JUN4"/>
<reference evidence="2 3" key="1">
    <citation type="submission" date="2015-09" db="EMBL/GenBank/DDBJ databases">
        <title>Draft genome sequence of a Caloramator mitchellensis, a moderate thermophile from the Great Artesian Basin of Australia.</title>
        <authorList>
            <person name="Patel B.K."/>
        </authorList>
    </citation>
    <scope>NUCLEOTIDE SEQUENCE [LARGE SCALE GENOMIC DNA]</scope>
    <source>
        <strain evidence="2 3">VF08</strain>
    </source>
</reference>
<keyword evidence="1" id="KW-0472">Membrane</keyword>
<evidence type="ECO:0000256" key="1">
    <source>
        <dbReference type="SAM" id="Phobius"/>
    </source>
</evidence>